<dbReference type="AlphaFoldDB" id="A0A0U1M851"/>
<dbReference type="OrthoDB" id="270167at2759"/>
<dbReference type="EMBL" id="CVMT01000010">
    <property type="protein sequence ID" value="CRG91793.1"/>
    <property type="molecule type" value="Genomic_DNA"/>
</dbReference>
<reference evidence="1 2" key="1">
    <citation type="submission" date="2015-04" db="EMBL/GenBank/DDBJ databases">
        <authorList>
            <person name="Syromyatnikov M.Y."/>
            <person name="Popov V.N."/>
        </authorList>
    </citation>
    <scope>NUCLEOTIDE SEQUENCE [LARGE SCALE GENOMIC DNA]</scope>
    <source>
        <strain evidence="1">WF-38-12</strain>
    </source>
</reference>
<keyword evidence="2" id="KW-1185">Reference proteome</keyword>
<accession>A0A0U1M851</accession>
<protein>
    <submittedName>
        <fullName evidence="1">Uncharacterized protein</fullName>
    </submittedName>
</protein>
<dbReference type="STRING" id="28573.A0A0U1M851"/>
<evidence type="ECO:0000313" key="1">
    <source>
        <dbReference type="EMBL" id="CRG91793.1"/>
    </source>
</evidence>
<proteinExistence type="predicted"/>
<evidence type="ECO:0000313" key="2">
    <source>
        <dbReference type="Proteomes" id="UP000054383"/>
    </source>
</evidence>
<sequence length="129" mass="14486">MVKDPTAQHIFNMDKIMQLGDDLNNLRALLIGEVKDGHEGYSGALGICNTGLLLLYENGTKVPTADEDIFDHAERKVVVLWYVAEDIFITLLTDKTGIERYLELLNEDTTPRILKAMDQEYGSISTILN</sequence>
<organism evidence="1 2">
    <name type="scientific">Talaromyces islandicus</name>
    <name type="common">Penicillium islandicum</name>
    <dbReference type="NCBI Taxonomy" id="28573"/>
    <lineage>
        <taxon>Eukaryota</taxon>
        <taxon>Fungi</taxon>
        <taxon>Dikarya</taxon>
        <taxon>Ascomycota</taxon>
        <taxon>Pezizomycotina</taxon>
        <taxon>Eurotiomycetes</taxon>
        <taxon>Eurotiomycetidae</taxon>
        <taxon>Eurotiales</taxon>
        <taxon>Trichocomaceae</taxon>
        <taxon>Talaromyces</taxon>
        <taxon>Talaromyces sect. Islandici</taxon>
    </lineage>
</organism>
<dbReference type="Proteomes" id="UP000054383">
    <property type="component" value="Unassembled WGS sequence"/>
</dbReference>
<name>A0A0U1M851_TALIS</name>
<gene>
    <name evidence="1" type="ORF">PISL3812_08845</name>
</gene>